<dbReference type="Proteomes" id="UP000663855">
    <property type="component" value="Unassembled WGS sequence"/>
</dbReference>
<evidence type="ECO:0000256" key="1">
    <source>
        <dbReference type="SAM" id="MobiDB-lite"/>
    </source>
</evidence>
<dbReference type="GO" id="GO:0001732">
    <property type="term" value="P:formation of cytoplasmic translation initiation complex"/>
    <property type="evidence" value="ECO:0007669"/>
    <property type="project" value="TreeGrafter"/>
</dbReference>
<feature type="region of interest" description="Disordered" evidence="1">
    <location>
        <begin position="131"/>
        <end position="348"/>
    </location>
</feature>
<feature type="compositionally biased region" description="Basic and acidic residues" evidence="1">
    <location>
        <begin position="285"/>
        <end position="294"/>
    </location>
</feature>
<sequence>MEITIDKLRESEIGRKIIELIDEEELYKYDPEPLNSLYIDAVIKYSREQKEKLKVQHKKVDFPIRGLHETEIPLVIKQSEKELQQRHAIQLAERERAIEQCERLVCMENDKEDFLLSIRGQRHEDFNILTRERENGKKQKQQKEERKQRKIQAEKKREQDERLALSRAANDANNKKLDEQTRKQREREAEMDKKLQEPRETPRVPPTAPVRRCPPPNQADKDKTDIRVWRRPQWVNENSQQSHVDVKDGRNSRNEDQRPRTGNDRPSNQHSGESSSSTFWKSKTHSTDETRDSSRSGPNTSDQWQRPDDSNNWRTQEKRRLNSWRANGSNDEKEPASSDNRPTGGNRE</sequence>
<name>A0A814Y7A0_9BILA</name>
<reference evidence="2" key="1">
    <citation type="submission" date="2021-02" db="EMBL/GenBank/DDBJ databases">
        <authorList>
            <person name="Nowell W R."/>
        </authorList>
    </citation>
    <scope>NUCLEOTIDE SEQUENCE</scope>
</reference>
<feature type="compositionally biased region" description="Basic and acidic residues" evidence="1">
    <location>
        <begin position="219"/>
        <end position="228"/>
    </location>
</feature>
<dbReference type="AlphaFoldDB" id="A0A814Y7A0"/>
<dbReference type="GO" id="GO:0003743">
    <property type="term" value="F:translation initiation factor activity"/>
    <property type="evidence" value="ECO:0007669"/>
    <property type="project" value="TreeGrafter"/>
</dbReference>
<evidence type="ECO:0000313" key="2">
    <source>
        <dbReference type="EMBL" id="CAF1226382.1"/>
    </source>
</evidence>
<dbReference type="GO" id="GO:0071541">
    <property type="term" value="C:eukaryotic translation initiation factor 3 complex, eIF3m"/>
    <property type="evidence" value="ECO:0007669"/>
    <property type="project" value="TreeGrafter"/>
</dbReference>
<feature type="compositionally biased region" description="Polar residues" evidence="1">
    <location>
        <begin position="264"/>
        <end position="281"/>
    </location>
</feature>
<gene>
    <name evidence="3" type="ORF">BYL167_LOCUS44139</name>
    <name evidence="2" type="ORF">CJN711_LOCUS13268</name>
</gene>
<feature type="compositionally biased region" description="Basic and acidic residues" evidence="1">
    <location>
        <begin position="131"/>
        <end position="164"/>
    </location>
</feature>
<dbReference type="GO" id="GO:0043614">
    <property type="term" value="C:multi-eIF complex"/>
    <property type="evidence" value="ECO:0007669"/>
    <property type="project" value="TreeGrafter"/>
</dbReference>
<dbReference type="PANTHER" id="PTHR14005:SF0">
    <property type="entry name" value="EUKARYOTIC TRANSLATION INITIATION FACTOR 3 SUBUNIT A"/>
    <property type="match status" value="1"/>
</dbReference>
<feature type="compositionally biased region" description="Basic and acidic residues" evidence="1">
    <location>
        <begin position="305"/>
        <end position="320"/>
    </location>
</feature>
<feature type="compositionally biased region" description="Polar residues" evidence="1">
    <location>
        <begin position="337"/>
        <end position="348"/>
    </location>
</feature>
<protein>
    <submittedName>
        <fullName evidence="2">Uncharacterized protein</fullName>
    </submittedName>
</protein>
<dbReference type="PANTHER" id="PTHR14005">
    <property type="entry name" value="EUKARYOTIC TRANSLATION INITIATION FACTOR 3, THETA SUBUNIT"/>
    <property type="match status" value="1"/>
</dbReference>
<comment type="caution">
    <text evidence="2">The sequence shown here is derived from an EMBL/GenBank/DDBJ whole genome shotgun (WGS) entry which is preliminary data.</text>
</comment>
<dbReference type="GO" id="GO:0002188">
    <property type="term" value="P:translation reinitiation"/>
    <property type="evidence" value="ECO:0007669"/>
    <property type="project" value="TreeGrafter"/>
</dbReference>
<feature type="compositionally biased region" description="Pro residues" evidence="1">
    <location>
        <begin position="203"/>
        <end position="217"/>
    </location>
</feature>
<organism evidence="2 4">
    <name type="scientific">Rotaria magnacalcarata</name>
    <dbReference type="NCBI Taxonomy" id="392030"/>
    <lineage>
        <taxon>Eukaryota</taxon>
        <taxon>Metazoa</taxon>
        <taxon>Spiralia</taxon>
        <taxon>Gnathifera</taxon>
        <taxon>Rotifera</taxon>
        <taxon>Eurotatoria</taxon>
        <taxon>Bdelloidea</taxon>
        <taxon>Philodinida</taxon>
        <taxon>Philodinidae</taxon>
        <taxon>Rotaria</taxon>
    </lineage>
</organism>
<evidence type="ECO:0000313" key="4">
    <source>
        <dbReference type="Proteomes" id="UP000663855"/>
    </source>
</evidence>
<proteinExistence type="predicted"/>
<feature type="compositionally biased region" description="Basic and acidic residues" evidence="1">
    <location>
        <begin position="244"/>
        <end position="263"/>
    </location>
</feature>
<dbReference type="EMBL" id="CAJNOV010005818">
    <property type="protein sequence ID" value="CAF1226382.1"/>
    <property type="molecule type" value="Genomic_DNA"/>
</dbReference>
<dbReference type="GO" id="GO:0071540">
    <property type="term" value="C:eukaryotic translation initiation factor 3 complex, eIF3e"/>
    <property type="evidence" value="ECO:0007669"/>
    <property type="project" value="TreeGrafter"/>
</dbReference>
<dbReference type="Proteomes" id="UP000681967">
    <property type="component" value="Unassembled WGS sequence"/>
</dbReference>
<accession>A0A814Y7A0</accession>
<dbReference type="InterPro" id="IPR027512">
    <property type="entry name" value="EIF3A"/>
</dbReference>
<evidence type="ECO:0000313" key="3">
    <source>
        <dbReference type="EMBL" id="CAF4702150.1"/>
    </source>
</evidence>
<dbReference type="EMBL" id="CAJOBH010119164">
    <property type="protein sequence ID" value="CAF4702150.1"/>
    <property type="molecule type" value="Genomic_DNA"/>
</dbReference>
<dbReference type="GO" id="GO:0003729">
    <property type="term" value="F:mRNA binding"/>
    <property type="evidence" value="ECO:0007669"/>
    <property type="project" value="TreeGrafter"/>
</dbReference>
<feature type="compositionally biased region" description="Polar residues" evidence="1">
    <location>
        <begin position="295"/>
        <end position="304"/>
    </location>
</feature>
<feature type="compositionally biased region" description="Basic and acidic residues" evidence="1">
    <location>
        <begin position="173"/>
        <end position="202"/>
    </location>
</feature>